<evidence type="ECO:0000256" key="3">
    <source>
        <dbReference type="ARBA" id="ARBA00022833"/>
    </source>
</evidence>
<evidence type="ECO:0000256" key="2">
    <source>
        <dbReference type="ARBA" id="ARBA00022723"/>
    </source>
</evidence>
<proteinExistence type="predicted"/>
<dbReference type="OrthoDB" id="2399539at2759"/>
<evidence type="ECO:0000313" key="9">
    <source>
        <dbReference type="EMBL" id="KIW28241.1"/>
    </source>
</evidence>
<dbReference type="InterPro" id="IPR007219">
    <property type="entry name" value="XnlR_reg_dom"/>
</dbReference>
<keyword evidence="6" id="KW-0804">Transcription</keyword>
<dbReference type="GO" id="GO:0045944">
    <property type="term" value="P:positive regulation of transcription by RNA polymerase II"/>
    <property type="evidence" value="ECO:0007669"/>
    <property type="project" value="TreeGrafter"/>
</dbReference>
<keyword evidence="7" id="KW-0539">Nucleus</keyword>
<dbReference type="PROSITE" id="PS00463">
    <property type="entry name" value="ZN2_CY6_FUNGAL_1"/>
    <property type="match status" value="1"/>
</dbReference>
<dbReference type="EMBL" id="KN847043">
    <property type="protein sequence ID" value="KIW28241.1"/>
    <property type="molecule type" value="Genomic_DNA"/>
</dbReference>
<dbReference type="GO" id="GO:0005634">
    <property type="term" value="C:nucleus"/>
    <property type="evidence" value="ECO:0007669"/>
    <property type="project" value="UniProtKB-SubCell"/>
</dbReference>
<dbReference type="GO" id="GO:0008270">
    <property type="term" value="F:zinc ion binding"/>
    <property type="evidence" value="ECO:0007669"/>
    <property type="project" value="InterPro"/>
</dbReference>
<dbReference type="SMART" id="SM00066">
    <property type="entry name" value="GAL4"/>
    <property type="match status" value="1"/>
</dbReference>
<evidence type="ECO:0000256" key="6">
    <source>
        <dbReference type="ARBA" id="ARBA00023163"/>
    </source>
</evidence>
<keyword evidence="3" id="KW-0862">Zinc</keyword>
<dbReference type="PANTHER" id="PTHR47782:SF12">
    <property type="entry name" value="ZN(II)2CYS6 TRANSCRIPTION FACTOR (EUROFUNG)"/>
    <property type="match status" value="1"/>
</dbReference>
<name>A0A0D1ZJQ8_9EURO</name>
<dbReference type="Proteomes" id="UP000054466">
    <property type="component" value="Unassembled WGS sequence"/>
</dbReference>
<dbReference type="RefSeq" id="XP_016248457.1">
    <property type="nucleotide sequence ID" value="XM_016395038.1"/>
</dbReference>
<keyword evidence="2" id="KW-0479">Metal-binding</keyword>
<dbReference type="PANTHER" id="PTHR47782">
    <property type="entry name" value="ZN(II)2CYS6 TRANSCRIPTION FACTOR (EUROFUNG)-RELATED"/>
    <property type="match status" value="1"/>
</dbReference>
<dbReference type="PROSITE" id="PS50048">
    <property type="entry name" value="ZN2_CY6_FUNGAL_2"/>
    <property type="match status" value="1"/>
</dbReference>
<dbReference type="Pfam" id="PF04082">
    <property type="entry name" value="Fungal_trans"/>
    <property type="match status" value="2"/>
</dbReference>
<evidence type="ECO:0000259" key="8">
    <source>
        <dbReference type="PROSITE" id="PS50048"/>
    </source>
</evidence>
<dbReference type="GeneID" id="27347114"/>
<dbReference type="VEuPathDB" id="FungiDB:PV07_07920"/>
<evidence type="ECO:0000313" key="10">
    <source>
        <dbReference type="Proteomes" id="UP000054466"/>
    </source>
</evidence>
<dbReference type="InterPro" id="IPR036864">
    <property type="entry name" value="Zn2-C6_fun-type_DNA-bd_sf"/>
</dbReference>
<dbReference type="SMART" id="SM00906">
    <property type="entry name" value="Fungal_trans"/>
    <property type="match status" value="2"/>
</dbReference>
<keyword evidence="4" id="KW-0805">Transcription regulation</keyword>
<sequence>MFFPLAHSVSRPESPAVVQYLENAVAALEIQLSLTDVYNEHSSDDKERCLFHPPPRGASASTDPVATRFHEVPRTSVCDTGPTDTYTSIVTIARTAIEPMSTCLPEGLDKTAYGKSLTTGAELPVVLRATHQGRRTGDLTATIGGLHEVPRDVASVLVDIYIERILPQYPYFLEDDLRAQFDAVYGQTESQPPQDAYFIISLIMAFSTLTSKSQNVRKICAIAEALLRDALNHSGFLRHANVRSLQCIILLQQSGALLPHTANLWHLVGEGMKIAIGLGLHQEPDPALGLDDLALDLRRRIFWSIYAIERSLAVTSHRPFTIKDEHINVAFPSDSEDAFIHPSGIKPGGRRLKYHFINFIRFRQIQSEICAVQFFTRSLANKTYAQWTSEMEKKIGSLHDSISLMMETAPDWCSHAVCQSRLMLYRPCSYNLTPSDTQMTACFAAAVEVANACWTGSRTAHLVFVFHMVHNLFEAGTTILYLLKISPETFRALYGNNRIIELLNQISGVFTTVSERWLGALDVGEFYDDLKKVTLKSYMFADDSNFSLHDLQLLNQLDNIILRKPVEHLYQHERRQSAIYGDHGSFPSGSLDEWDKTFQEDSDYSMMAGDFWQEIADMGFNEYNIDLFPTTAASPIEEAQLQANSNLPGGEEAKAFAQWDPSSIPSAVMTERLNNAIKLLPACKICRRRRVRCDRQLPTCYNCKKADARCLYYDYVLSEDIPREYVYSLQLRLQSLLAEQDMRAASTQSPCTNKVPESGAFFPALTLQRTHSEFNAAESIGLTIAISNNELLSCTTAYFGPTNPFVRLLKESKLVQGCFPSYQPTIQRRNVPTSQIYDALGPLNAELPSHSLVLSLIRIFNASINIFYPAVTQRRLSEIYTYLSQASEHHGSSRWQIPTLYLIFAISLYLSSKEDRRLAGLSVTYFTNSITEWQASKGLSNTHNIRIRLLLCIYVLLNPTAGDIWRLLGFVCRLCLDMASTNADRDDEETQEIFALYRAVYCLECDVAIALGRPTQLPKYDFNISCFQPTSVIEKTSFYLYEYSEVRSLIHAQILSGATCQASHAAQNNCAWHINSRSKLETLRASWATELASCEEEQSSPAPDNSHTVGRETLETLGAFSESLYHSSNLLLEQAATPLTSCADGGGVFNVADSAEQFIQCCMKMHQIQVHETRRALSQTDLTAPSPSSQSPPQRDARFCFYTVSTWPLQYALFSAALMLIASPRAVAAHQDSTSSTLEDRVRRCMSFLGTLEGDRDTLSSGVSRALEAFHLSHKAGSF</sequence>
<accession>A0A0D1ZJQ8</accession>
<dbReference type="CDD" id="cd12148">
    <property type="entry name" value="fungal_TF_MHR"/>
    <property type="match status" value="2"/>
</dbReference>
<dbReference type="SUPFAM" id="SSF57701">
    <property type="entry name" value="Zn2/Cys6 DNA-binding domain"/>
    <property type="match status" value="1"/>
</dbReference>
<keyword evidence="5" id="KW-0238">DNA-binding</keyword>
<reference evidence="9 10" key="1">
    <citation type="submission" date="2015-01" db="EMBL/GenBank/DDBJ databases">
        <title>The Genome Sequence of Cladophialophora immunda CBS83496.</title>
        <authorList>
            <consortium name="The Broad Institute Genomics Platform"/>
            <person name="Cuomo C."/>
            <person name="de Hoog S."/>
            <person name="Gorbushina A."/>
            <person name="Stielow B."/>
            <person name="Teixiera M."/>
            <person name="Abouelleil A."/>
            <person name="Chapman S.B."/>
            <person name="Priest M."/>
            <person name="Young S.K."/>
            <person name="Wortman J."/>
            <person name="Nusbaum C."/>
            <person name="Birren B."/>
        </authorList>
    </citation>
    <scope>NUCLEOTIDE SEQUENCE [LARGE SCALE GENOMIC DNA]</scope>
    <source>
        <strain evidence="9 10">CBS 83496</strain>
    </source>
</reference>
<dbReference type="InterPro" id="IPR052202">
    <property type="entry name" value="Yeast_MetPath_Reg"/>
</dbReference>
<evidence type="ECO:0000256" key="1">
    <source>
        <dbReference type="ARBA" id="ARBA00004123"/>
    </source>
</evidence>
<comment type="subcellular location">
    <subcellularLocation>
        <location evidence="1">Nucleus</location>
    </subcellularLocation>
</comment>
<feature type="domain" description="Zn(2)-C6 fungal-type" evidence="8">
    <location>
        <begin position="682"/>
        <end position="712"/>
    </location>
</feature>
<evidence type="ECO:0000256" key="7">
    <source>
        <dbReference type="ARBA" id="ARBA00023242"/>
    </source>
</evidence>
<dbReference type="GO" id="GO:0000981">
    <property type="term" value="F:DNA-binding transcription factor activity, RNA polymerase II-specific"/>
    <property type="evidence" value="ECO:0007669"/>
    <property type="project" value="InterPro"/>
</dbReference>
<evidence type="ECO:0000256" key="4">
    <source>
        <dbReference type="ARBA" id="ARBA00023015"/>
    </source>
</evidence>
<dbReference type="GO" id="GO:0043565">
    <property type="term" value="F:sequence-specific DNA binding"/>
    <property type="evidence" value="ECO:0007669"/>
    <property type="project" value="TreeGrafter"/>
</dbReference>
<protein>
    <recommendedName>
        <fullName evidence="8">Zn(2)-C6 fungal-type domain-containing protein</fullName>
    </recommendedName>
</protein>
<dbReference type="Gene3D" id="4.10.240.10">
    <property type="entry name" value="Zn(2)-C6 fungal-type DNA-binding domain"/>
    <property type="match status" value="1"/>
</dbReference>
<dbReference type="GO" id="GO:0006351">
    <property type="term" value="P:DNA-templated transcription"/>
    <property type="evidence" value="ECO:0007669"/>
    <property type="project" value="InterPro"/>
</dbReference>
<dbReference type="InterPro" id="IPR001138">
    <property type="entry name" value="Zn2Cys6_DnaBD"/>
</dbReference>
<gene>
    <name evidence="9" type="ORF">PV07_07920</name>
</gene>
<dbReference type="HOGENOM" id="CLU_263071_0_0_1"/>
<organism evidence="9 10">
    <name type="scientific">Cladophialophora immunda</name>
    <dbReference type="NCBI Taxonomy" id="569365"/>
    <lineage>
        <taxon>Eukaryota</taxon>
        <taxon>Fungi</taxon>
        <taxon>Dikarya</taxon>
        <taxon>Ascomycota</taxon>
        <taxon>Pezizomycotina</taxon>
        <taxon>Eurotiomycetes</taxon>
        <taxon>Chaetothyriomycetidae</taxon>
        <taxon>Chaetothyriales</taxon>
        <taxon>Herpotrichiellaceae</taxon>
        <taxon>Cladophialophora</taxon>
    </lineage>
</organism>
<keyword evidence="10" id="KW-1185">Reference proteome</keyword>
<evidence type="ECO:0000256" key="5">
    <source>
        <dbReference type="ARBA" id="ARBA00023125"/>
    </source>
</evidence>
<dbReference type="AlphaFoldDB" id="A0A0D1ZJQ8"/>
<dbReference type="Pfam" id="PF00172">
    <property type="entry name" value="Zn_clus"/>
    <property type="match status" value="1"/>
</dbReference>